<dbReference type="AlphaFoldDB" id="A0AAP0L4V0"/>
<dbReference type="GO" id="GO:0031492">
    <property type="term" value="F:nucleosomal DNA binding"/>
    <property type="evidence" value="ECO:0007669"/>
    <property type="project" value="TreeGrafter"/>
</dbReference>
<feature type="region of interest" description="Disordered" evidence="7">
    <location>
        <begin position="1"/>
        <end position="44"/>
    </location>
</feature>
<keyword evidence="5 6" id="KW-0539">Nucleus</keyword>
<gene>
    <name evidence="9" type="ORF">Syun_005308</name>
</gene>
<evidence type="ECO:0000256" key="2">
    <source>
        <dbReference type="ARBA" id="ARBA00004286"/>
    </source>
</evidence>
<feature type="compositionally biased region" description="Basic and acidic residues" evidence="7">
    <location>
        <begin position="112"/>
        <end position="131"/>
    </location>
</feature>
<dbReference type="EMBL" id="JBBNAF010000002">
    <property type="protein sequence ID" value="KAK9164406.1"/>
    <property type="molecule type" value="Genomic_DNA"/>
</dbReference>
<evidence type="ECO:0000256" key="1">
    <source>
        <dbReference type="ARBA" id="ARBA00004123"/>
    </source>
</evidence>
<keyword evidence="10" id="KW-1185">Reference proteome</keyword>
<keyword evidence="3 6" id="KW-0158">Chromosome</keyword>
<comment type="caution">
    <text evidence="9">The sequence shown here is derived from an EMBL/GenBank/DDBJ whole genome shotgun (WGS) entry which is preliminary data.</text>
</comment>
<dbReference type="GO" id="GO:0003690">
    <property type="term" value="F:double-stranded DNA binding"/>
    <property type="evidence" value="ECO:0007669"/>
    <property type="project" value="TreeGrafter"/>
</dbReference>
<sequence length="205" mass="22336">MSAIAEAQQKSMAAEDPKKAKKTRVAKAPKEKKPKSAKASAPHPTYFQMIKDALAALSEKSGSSPYAIAKHMEEKHKAVLPQNFRKILALQLKNCAAKGKLIKIKASYKLSEEGKKNKADAKPVKAGGEKSNKKRKSPEKKTKTAKTTKTTKTVVGKKKKKTETPKKKVAAVKKVGVKKARKVTTPVKVKTLKSIKTPAKKARKA</sequence>
<dbReference type="Pfam" id="PF00538">
    <property type="entry name" value="Linker_histone"/>
    <property type="match status" value="1"/>
</dbReference>
<evidence type="ECO:0000256" key="5">
    <source>
        <dbReference type="ARBA" id="ARBA00023242"/>
    </source>
</evidence>
<dbReference type="PANTHER" id="PTHR11467">
    <property type="entry name" value="HISTONE H1"/>
    <property type="match status" value="1"/>
</dbReference>
<organism evidence="9 10">
    <name type="scientific">Stephania yunnanensis</name>
    <dbReference type="NCBI Taxonomy" id="152371"/>
    <lineage>
        <taxon>Eukaryota</taxon>
        <taxon>Viridiplantae</taxon>
        <taxon>Streptophyta</taxon>
        <taxon>Embryophyta</taxon>
        <taxon>Tracheophyta</taxon>
        <taxon>Spermatophyta</taxon>
        <taxon>Magnoliopsida</taxon>
        <taxon>Ranunculales</taxon>
        <taxon>Menispermaceae</taxon>
        <taxon>Menispermoideae</taxon>
        <taxon>Cissampelideae</taxon>
        <taxon>Stephania</taxon>
    </lineage>
</organism>
<evidence type="ECO:0000256" key="6">
    <source>
        <dbReference type="RuleBase" id="RU003894"/>
    </source>
</evidence>
<keyword evidence="4 6" id="KW-0238">DNA-binding</keyword>
<feature type="compositionally biased region" description="Basic residues" evidence="7">
    <location>
        <begin position="19"/>
        <end position="36"/>
    </location>
</feature>
<dbReference type="GO" id="GO:0030527">
    <property type="term" value="F:structural constituent of chromatin"/>
    <property type="evidence" value="ECO:0007669"/>
    <property type="project" value="InterPro"/>
</dbReference>
<feature type="compositionally biased region" description="Basic residues" evidence="7">
    <location>
        <begin position="155"/>
        <end position="179"/>
    </location>
</feature>
<evidence type="ECO:0000259" key="8">
    <source>
        <dbReference type="PROSITE" id="PS51504"/>
    </source>
</evidence>
<dbReference type="InterPro" id="IPR036390">
    <property type="entry name" value="WH_DNA-bd_sf"/>
</dbReference>
<dbReference type="CDD" id="cd00073">
    <property type="entry name" value="H15"/>
    <property type="match status" value="1"/>
</dbReference>
<dbReference type="PANTHER" id="PTHR11467:SF36">
    <property type="entry name" value="HISTONE 24-RELATED"/>
    <property type="match status" value="1"/>
</dbReference>
<dbReference type="GO" id="GO:0005634">
    <property type="term" value="C:nucleus"/>
    <property type="evidence" value="ECO:0007669"/>
    <property type="project" value="UniProtKB-SubCell"/>
</dbReference>
<dbReference type="GO" id="GO:0006334">
    <property type="term" value="P:nucleosome assembly"/>
    <property type="evidence" value="ECO:0007669"/>
    <property type="project" value="InterPro"/>
</dbReference>
<protein>
    <recommendedName>
        <fullName evidence="8">H15 domain-containing protein</fullName>
    </recommendedName>
</protein>
<dbReference type="PROSITE" id="PS51504">
    <property type="entry name" value="H15"/>
    <property type="match status" value="1"/>
</dbReference>
<dbReference type="InterPro" id="IPR005818">
    <property type="entry name" value="Histone_H1/H5_H15"/>
</dbReference>
<dbReference type="SUPFAM" id="SSF46785">
    <property type="entry name" value="Winged helix' DNA-binding domain"/>
    <property type="match status" value="1"/>
</dbReference>
<evidence type="ECO:0000313" key="10">
    <source>
        <dbReference type="Proteomes" id="UP001420932"/>
    </source>
</evidence>
<dbReference type="InterPro" id="IPR005819">
    <property type="entry name" value="H1/H5"/>
</dbReference>
<name>A0AAP0L4V0_9MAGN</name>
<dbReference type="Proteomes" id="UP001420932">
    <property type="component" value="Unassembled WGS sequence"/>
</dbReference>
<evidence type="ECO:0000256" key="7">
    <source>
        <dbReference type="SAM" id="MobiDB-lite"/>
    </source>
</evidence>
<accession>A0AAP0L4V0</accession>
<feature type="region of interest" description="Disordered" evidence="7">
    <location>
        <begin position="112"/>
        <end position="179"/>
    </location>
</feature>
<evidence type="ECO:0000313" key="9">
    <source>
        <dbReference type="EMBL" id="KAK9164406.1"/>
    </source>
</evidence>
<evidence type="ECO:0000256" key="4">
    <source>
        <dbReference type="ARBA" id="ARBA00023125"/>
    </source>
</evidence>
<dbReference type="GO" id="GO:0030261">
    <property type="term" value="P:chromosome condensation"/>
    <property type="evidence" value="ECO:0007669"/>
    <property type="project" value="TreeGrafter"/>
</dbReference>
<comment type="subcellular location">
    <subcellularLocation>
        <location evidence="2">Chromosome</location>
    </subcellularLocation>
    <subcellularLocation>
        <location evidence="1 6">Nucleus</location>
    </subcellularLocation>
</comment>
<dbReference type="PRINTS" id="PR00624">
    <property type="entry name" value="HISTONEH5"/>
</dbReference>
<dbReference type="InterPro" id="IPR036388">
    <property type="entry name" value="WH-like_DNA-bd_sf"/>
</dbReference>
<reference evidence="9 10" key="1">
    <citation type="submission" date="2024-01" db="EMBL/GenBank/DDBJ databases">
        <title>Genome assemblies of Stephania.</title>
        <authorList>
            <person name="Yang L."/>
        </authorList>
    </citation>
    <scope>NUCLEOTIDE SEQUENCE [LARGE SCALE GENOMIC DNA]</scope>
    <source>
        <strain evidence="9">YNDBR</strain>
        <tissue evidence="9">Leaf</tissue>
    </source>
</reference>
<dbReference type="Gene3D" id="1.10.10.10">
    <property type="entry name" value="Winged helix-like DNA-binding domain superfamily/Winged helix DNA-binding domain"/>
    <property type="match status" value="1"/>
</dbReference>
<dbReference type="GO" id="GO:0045910">
    <property type="term" value="P:negative regulation of DNA recombination"/>
    <property type="evidence" value="ECO:0007669"/>
    <property type="project" value="TreeGrafter"/>
</dbReference>
<evidence type="ECO:0000256" key="3">
    <source>
        <dbReference type="ARBA" id="ARBA00022454"/>
    </source>
</evidence>
<proteinExistence type="inferred from homology"/>
<feature type="domain" description="H15" evidence="8">
    <location>
        <begin position="42"/>
        <end position="112"/>
    </location>
</feature>
<dbReference type="SMART" id="SM00526">
    <property type="entry name" value="H15"/>
    <property type="match status" value="1"/>
</dbReference>
<dbReference type="GO" id="GO:0000786">
    <property type="term" value="C:nucleosome"/>
    <property type="evidence" value="ECO:0007669"/>
    <property type="project" value="InterPro"/>
</dbReference>
<feature type="compositionally biased region" description="Basic residues" evidence="7">
    <location>
        <begin position="132"/>
        <end position="146"/>
    </location>
</feature>
<comment type="similarity">
    <text evidence="6">Belongs to the histone H1/H5 family.</text>
</comment>